<keyword evidence="2 5" id="KW-0689">Ribosomal protein</keyword>
<organism evidence="5 6">
    <name type="scientific">Flavobacterium rhizophilum</name>
    <dbReference type="NCBI Taxonomy" id="3163296"/>
    <lineage>
        <taxon>Bacteria</taxon>
        <taxon>Pseudomonadati</taxon>
        <taxon>Bacteroidota</taxon>
        <taxon>Flavobacteriia</taxon>
        <taxon>Flavobacteriales</taxon>
        <taxon>Flavobacteriaceae</taxon>
        <taxon>Flavobacterium</taxon>
    </lineage>
</organism>
<evidence type="ECO:0000313" key="5">
    <source>
        <dbReference type="EMBL" id="MFL9838085.1"/>
    </source>
</evidence>
<evidence type="ECO:0000256" key="4">
    <source>
        <dbReference type="SAM" id="MobiDB-lite"/>
    </source>
</evidence>
<dbReference type="Pfam" id="PF17070">
    <property type="entry name" value="Thx"/>
    <property type="match status" value="1"/>
</dbReference>
<keyword evidence="3" id="KW-0687">Ribonucleoprotein</keyword>
<keyword evidence="6" id="KW-1185">Reference proteome</keyword>
<dbReference type="NCBIfam" id="TIGR04560">
    <property type="entry name" value="ribo_THX"/>
    <property type="match status" value="1"/>
</dbReference>
<gene>
    <name evidence="5" type="ORF">ABS768_11285</name>
</gene>
<name>A0ABW8YFL5_9FLAO</name>
<dbReference type="InterPro" id="IPR030826">
    <property type="entry name" value="Ribosomal_bTHX/bTHXc/bTHXm"/>
</dbReference>
<dbReference type="InterPro" id="IPR031414">
    <property type="entry name" value="Ribosomal_bTHX"/>
</dbReference>
<sequence>MGKGDIKTKRGKIWRGSYGVRRPKNKSAVQSGEPSKK</sequence>
<comment type="caution">
    <text evidence="5">The sequence shown here is derived from an EMBL/GenBank/DDBJ whole genome shotgun (WGS) entry which is preliminary data.</text>
</comment>
<dbReference type="Proteomes" id="UP001629059">
    <property type="component" value="Unassembled WGS sequence"/>
</dbReference>
<accession>A0ABW8YFL5</accession>
<evidence type="ECO:0000256" key="2">
    <source>
        <dbReference type="ARBA" id="ARBA00022980"/>
    </source>
</evidence>
<proteinExistence type="inferred from homology"/>
<dbReference type="GO" id="GO:0005840">
    <property type="term" value="C:ribosome"/>
    <property type="evidence" value="ECO:0007669"/>
    <property type="project" value="UniProtKB-KW"/>
</dbReference>
<feature type="compositionally biased region" description="Polar residues" evidence="4">
    <location>
        <begin position="27"/>
        <end position="37"/>
    </location>
</feature>
<protein>
    <submittedName>
        <fullName evidence="5">30S ribosomal protein THX</fullName>
    </submittedName>
</protein>
<dbReference type="EMBL" id="JBELQB010000007">
    <property type="protein sequence ID" value="MFL9838085.1"/>
    <property type="molecule type" value="Genomic_DNA"/>
</dbReference>
<reference evidence="5 6" key="1">
    <citation type="submission" date="2024-06" db="EMBL/GenBank/DDBJ databases">
        <authorList>
            <person name="Kaempfer P."/>
            <person name="Viver T."/>
        </authorList>
    </citation>
    <scope>NUCLEOTIDE SEQUENCE [LARGE SCALE GENOMIC DNA]</scope>
    <source>
        <strain evidence="5 6">ST-75</strain>
    </source>
</reference>
<evidence type="ECO:0000256" key="1">
    <source>
        <dbReference type="ARBA" id="ARBA00010834"/>
    </source>
</evidence>
<dbReference type="RefSeq" id="WP_408075065.1">
    <property type="nucleotide sequence ID" value="NZ_JBELQB010000007.1"/>
</dbReference>
<comment type="similarity">
    <text evidence="1">Belongs to the bacterial ribosomal protein bTHX family.</text>
</comment>
<evidence type="ECO:0000256" key="3">
    <source>
        <dbReference type="ARBA" id="ARBA00023274"/>
    </source>
</evidence>
<feature type="region of interest" description="Disordered" evidence="4">
    <location>
        <begin position="1"/>
        <end position="37"/>
    </location>
</feature>
<evidence type="ECO:0000313" key="6">
    <source>
        <dbReference type="Proteomes" id="UP001629059"/>
    </source>
</evidence>